<dbReference type="RefSeq" id="WP_249101272.1">
    <property type="nucleotide sequence ID" value="NZ_JAMAST010000009.1"/>
</dbReference>
<dbReference type="InterPro" id="IPR023485">
    <property type="entry name" value="Ptyr_pPase"/>
</dbReference>
<sequence length="156" mass="17834">MMRVLFVCLGNICRSPMAEAVLRHKIERADLTSQIEVDSAGTGNWHVGDAPHRGTRQVLAAAGISFQGIKARQIAPDDFDTFDRIYAMDHQNERELLRLAGMNKAKIERFMTLLHDKPQRDVPDPYYTGRFDEVYEMIDQGTDQLIRELSAVIRKM</sequence>
<dbReference type="Proteomes" id="UP001203004">
    <property type="component" value="Unassembled WGS sequence"/>
</dbReference>
<dbReference type="PANTHER" id="PTHR11717">
    <property type="entry name" value="LOW MOLECULAR WEIGHT PROTEIN TYROSINE PHOSPHATASE"/>
    <property type="match status" value="1"/>
</dbReference>
<reference evidence="7 8" key="1">
    <citation type="submission" date="2022-05" db="EMBL/GenBank/DDBJ databases">
        <title>Sporolactobacillus sp nov CPB3-1, isolated from tree bark (Mangifera indica L.).</title>
        <authorList>
            <person name="Phuengjayaem S."/>
            <person name="Tanasupawat S."/>
        </authorList>
    </citation>
    <scope>NUCLEOTIDE SEQUENCE [LARGE SCALE GENOMIC DNA]</scope>
    <source>
        <strain evidence="7 8">CPB3-1</strain>
    </source>
</reference>
<dbReference type="CDD" id="cd16343">
    <property type="entry name" value="LMWPTP"/>
    <property type="match status" value="1"/>
</dbReference>
<comment type="catalytic activity">
    <reaction evidence="5">
        <text>O-phospho-L-tyrosyl-[protein] + H2O = L-tyrosyl-[protein] + phosphate</text>
        <dbReference type="Rhea" id="RHEA:10684"/>
        <dbReference type="Rhea" id="RHEA-COMP:10136"/>
        <dbReference type="Rhea" id="RHEA-COMP:20101"/>
        <dbReference type="ChEBI" id="CHEBI:15377"/>
        <dbReference type="ChEBI" id="CHEBI:43474"/>
        <dbReference type="ChEBI" id="CHEBI:46858"/>
        <dbReference type="ChEBI" id="CHEBI:61978"/>
        <dbReference type="EC" id="3.1.3.48"/>
    </reaction>
</comment>
<evidence type="ECO:0000256" key="4">
    <source>
        <dbReference type="ARBA" id="ARBA00022912"/>
    </source>
</evidence>
<comment type="caution">
    <text evidence="7">The sequence shown here is derived from an EMBL/GenBank/DDBJ whole genome shotgun (WGS) entry which is preliminary data.</text>
</comment>
<evidence type="ECO:0000256" key="5">
    <source>
        <dbReference type="ARBA" id="ARBA00051722"/>
    </source>
</evidence>
<dbReference type="InterPro" id="IPR036196">
    <property type="entry name" value="Ptyr_pPase_sf"/>
</dbReference>
<evidence type="ECO:0000256" key="3">
    <source>
        <dbReference type="ARBA" id="ARBA00022801"/>
    </source>
</evidence>
<evidence type="ECO:0000256" key="1">
    <source>
        <dbReference type="ARBA" id="ARBA00011063"/>
    </source>
</evidence>
<dbReference type="SMART" id="SM00226">
    <property type="entry name" value="LMWPc"/>
    <property type="match status" value="1"/>
</dbReference>
<evidence type="ECO:0000256" key="2">
    <source>
        <dbReference type="ARBA" id="ARBA00013064"/>
    </source>
</evidence>
<dbReference type="EMBL" id="JAMAST010000009">
    <property type="protein sequence ID" value="MCL1632054.1"/>
    <property type="molecule type" value="Genomic_DNA"/>
</dbReference>
<evidence type="ECO:0000259" key="6">
    <source>
        <dbReference type="SMART" id="SM00226"/>
    </source>
</evidence>
<dbReference type="Gene3D" id="3.40.50.2300">
    <property type="match status" value="1"/>
</dbReference>
<keyword evidence="3" id="KW-0378">Hydrolase</keyword>
<keyword evidence="4" id="KW-0904">Protein phosphatase</keyword>
<organism evidence="7 8">
    <name type="scientific">Sporolactobacillus mangiferae</name>
    <dbReference type="NCBI Taxonomy" id="2940498"/>
    <lineage>
        <taxon>Bacteria</taxon>
        <taxon>Bacillati</taxon>
        <taxon>Bacillota</taxon>
        <taxon>Bacilli</taxon>
        <taxon>Bacillales</taxon>
        <taxon>Sporolactobacillaceae</taxon>
        <taxon>Sporolactobacillus</taxon>
    </lineage>
</organism>
<dbReference type="SUPFAM" id="SSF52788">
    <property type="entry name" value="Phosphotyrosine protein phosphatases I"/>
    <property type="match status" value="1"/>
</dbReference>
<proteinExistence type="inferred from homology"/>
<protein>
    <recommendedName>
        <fullName evidence="2">protein-tyrosine-phosphatase</fullName>
        <ecNumber evidence="2">3.1.3.48</ecNumber>
    </recommendedName>
</protein>
<dbReference type="PRINTS" id="PR00719">
    <property type="entry name" value="LMWPTPASE"/>
</dbReference>
<feature type="domain" description="Phosphotyrosine protein phosphatase I" evidence="6">
    <location>
        <begin position="2"/>
        <end position="148"/>
    </location>
</feature>
<dbReference type="PANTHER" id="PTHR11717:SF7">
    <property type="entry name" value="LOW MOLECULAR WEIGHT PHOSPHOTYROSINE PROTEIN PHOSPHATASE"/>
    <property type="match status" value="1"/>
</dbReference>
<gene>
    <name evidence="7" type="ORF">M3N64_08835</name>
</gene>
<dbReference type="Pfam" id="PF01451">
    <property type="entry name" value="LMWPc"/>
    <property type="match status" value="1"/>
</dbReference>
<evidence type="ECO:0000313" key="7">
    <source>
        <dbReference type="EMBL" id="MCL1632054.1"/>
    </source>
</evidence>
<keyword evidence="8" id="KW-1185">Reference proteome</keyword>
<accession>A0ABT0MB12</accession>
<dbReference type="InterPro" id="IPR050438">
    <property type="entry name" value="LMW_PTPase"/>
</dbReference>
<name>A0ABT0MB12_9BACL</name>
<dbReference type="EC" id="3.1.3.48" evidence="2"/>
<evidence type="ECO:0000313" key="8">
    <source>
        <dbReference type="Proteomes" id="UP001203004"/>
    </source>
</evidence>
<dbReference type="InterPro" id="IPR017867">
    <property type="entry name" value="Tyr_phospatase_low_mol_wt"/>
</dbReference>
<comment type="similarity">
    <text evidence="1">Belongs to the low molecular weight phosphotyrosine protein phosphatase family.</text>
</comment>